<dbReference type="AlphaFoldDB" id="A0A0L0CGL0"/>
<evidence type="ECO:0000313" key="2">
    <source>
        <dbReference type="Proteomes" id="UP000037069"/>
    </source>
</evidence>
<reference evidence="1 2" key="1">
    <citation type="journal article" date="2015" name="Nat. Commun.">
        <title>Lucilia cuprina genome unlocks parasitic fly biology to underpin future interventions.</title>
        <authorList>
            <person name="Anstead C.A."/>
            <person name="Korhonen P.K."/>
            <person name="Young N.D."/>
            <person name="Hall R.S."/>
            <person name="Jex A.R."/>
            <person name="Murali S.C."/>
            <person name="Hughes D.S."/>
            <person name="Lee S.F."/>
            <person name="Perry T."/>
            <person name="Stroehlein A.J."/>
            <person name="Ansell B.R."/>
            <person name="Breugelmans B."/>
            <person name="Hofmann A."/>
            <person name="Qu J."/>
            <person name="Dugan S."/>
            <person name="Lee S.L."/>
            <person name="Chao H."/>
            <person name="Dinh H."/>
            <person name="Han Y."/>
            <person name="Doddapaneni H.V."/>
            <person name="Worley K.C."/>
            <person name="Muzny D.M."/>
            <person name="Ioannidis P."/>
            <person name="Waterhouse R.M."/>
            <person name="Zdobnov E.M."/>
            <person name="James P.J."/>
            <person name="Bagnall N.H."/>
            <person name="Kotze A.C."/>
            <person name="Gibbs R.A."/>
            <person name="Richards S."/>
            <person name="Batterham P."/>
            <person name="Gasser R.B."/>
        </authorList>
    </citation>
    <scope>NUCLEOTIDE SEQUENCE [LARGE SCALE GENOMIC DNA]</scope>
    <source>
        <strain evidence="1 2">LS</strain>
        <tissue evidence="1">Full body</tissue>
    </source>
</reference>
<dbReference type="Proteomes" id="UP000037069">
    <property type="component" value="Unassembled WGS sequence"/>
</dbReference>
<comment type="caution">
    <text evidence="1">The sequence shown here is derived from an EMBL/GenBank/DDBJ whole genome shotgun (WGS) entry which is preliminary data.</text>
</comment>
<proteinExistence type="predicted"/>
<name>A0A0L0CGL0_LUCCU</name>
<evidence type="ECO:0000313" key="1">
    <source>
        <dbReference type="EMBL" id="KNC31352.1"/>
    </source>
</evidence>
<organism evidence="1 2">
    <name type="scientific">Lucilia cuprina</name>
    <name type="common">Green bottle fly</name>
    <name type="synonym">Australian sheep blowfly</name>
    <dbReference type="NCBI Taxonomy" id="7375"/>
    <lineage>
        <taxon>Eukaryota</taxon>
        <taxon>Metazoa</taxon>
        <taxon>Ecdysozoa</taxon>
        <taxon>Arthropoda</taxon>
        <taxon>Hexapoda</taxon>
        <taxon>Insecta</taxon>
        <taxon>Pterygota</taxon>
        <taxon>Neoptera</taxon>
        <taxon>Endopterygota</taxon>
        <taxon>Diptera</taxon>
        <taxon>Brachycera</taxon>
        <taxon>Muscomorpha</taxon>
        <taxon>Oestroidea</taxon>
        <taxon>Calliphoridae</taxon>
        <taxon>Luciliinae</taxon>
        <taxon>Lucilia</taxon>
    </lineage>
</organism>
<accession>A0A0L0CGL0</accession>
<sequence>MHTVATRSEWEPTNHGKQSANHTHLSILYMQHGLLNAPTIQYHSLPHNSSLKSMLMFCRRQQRQQQQPATMTMTFCYNHDSYYSYFSHYHQRNSNNSRPTDIYNKNDEKGDEEKWRIIMTTLDDDDDADAPKMTIQKILKQQRRDIKKKDTEL</sequence>
<protein>
    <submittedName>
        <fullName evidence="1">Uncharacterized protein</fullName>
    </submittedName>
</protein>
<keyword evidence="2" id="KW-1185">Reference proteome</keyword>
<gene>
    <name evidence="1" type="ORF">FF38_02845</name>
</gene>
<dbReference type="EMBL" id="JRES01000430">
    <property type="protein sequence ID" value="KNC31352.1"/>
    <property type="molecule type" value="Genomic_DNA"/>
</dbReference>